<evidence type="ECO:0000256" key="2">
    <source>
        <dbReference type="SAM" id="Phobius"/>
    </source>
</evidence>
<evidence type="ECO:0000256" key="1">
    <source>
        <dbReference type="SAM" id="MobiDB-lite"/>
    </source>
</evidence>
<name>A0A7K3M915_9ACTN</name>
<feature type="region of interest" description="Disordered" evidence="1">
    <location>
        <begin position="1"/>
        <end position="23"/>
    </location>
</feature>
<sequence length="155" mass="16610">MSNPGTPEPQPTAQPQADADERLQQRYGRGSSHLGQRAGNPGISRRNIIIVVFIAAIAAVATWFIIDAQRGSIQAALRSWESPADGVMPVIVEVDRSPDTVLTCELIAVDIRHIVVGQLEFEIPAGEPARQLVEADIPLRGDAIAPELLGCSRDG</sequence>
<dbReference type="InterPro" id="IPR025443">
    <property type="entry name" value="DUF4307"/>
</dbReference>
<feature type="transmembrane region" description="Helical" evidence="2">
    <location>
        <begin position="47"/>
        <end position="66"/>
    </location>
</feature>
<evidence type="ECO:0000313" key="3">
    <source>
        <dbReference type="EMBL" id="NDL59826.1"/>
    </source>
</evidence>
<dbReference type="RefSeq" id="WP_162452501.1">
    <property type="nucleotide sequence ID" value="NZ_WLZY01000008.1"/>
</dbReference>
<comment type="caution">
    <text evidence="3">The sequence shown here is derived from an EMBL/GenBank/DDBJ whole genome shotgun (WGS) entry which is preliminary data.</text>
</comment>
<keyword evidence="2" id="KW-0812">Transmembrane</keyword>
<proteinExistence type="predicted"/>
<protein>
    <submittedName>
        <fullName evidence="3">DUF4307 domain-containing protein</fullName>
    </submittedName>
</protein>
<dbReference type="EMBL" id="WLZY01000008">
    <property type="protein sequence ID" value="NDL59826.1"/>
    <property type="molecule type" value="Genomic_DNA"/>
</dbReference>
<evidence type="ECO:0000313" key="4">
    <source>
        <dbReference type="Proteomes" id="UP000460435"/>
    </source>
</evidence>
<feature type="compositionally biased region" description="Pro residues" evidence="1">
    <location>
        <begin position="1"/>
        <end position="12"/>
    </location>
</feature>
<dbReference type="Proteomes" id="UP000460435">
    <property type="component" value="Unassembled WGS sequence"/>
</dbReference>
<reference evidence="3 4" key="1">
    <citation type="submission" date="2019-11" db="EMBL/GenBank/DDBJ databases">
        <authorList>
            <person name="Li X.-J."/>
            <person name="Feng X.-M."/>
        </authorList>
    </citation>
    <scope>NUCLEOTIDE SEQUENCE [LARGE SCALE GENOMIC DNA]</scope>
    <source>
        <strain evidence="3 4">XMNu-373</strain>
    </source>
</reference>
<dbReference type="AlphaFoldDB" id="A0A7K3M915"/>
<dbReference type="Pfam" id="PF14155">
    <property type="entry name" value="DUF4307"/>
    <property type="match status" value="1"/>
</dbReference>
<keyword evidence="4" id="KW-1185">Reference proteome</keyword>
<keyword evidence="2" id="KW-0472">Membrane</keyword>
<gene>
    <name evidence="3" type="ORF">F7O44_22385</name>
</gene>
<keyword evidence="2" id="KW-1133">Transmembrane helix</keyword>
<accession>A0A7K3M915</accession>
<organism evidence="3 4">
    <name type="scientific">Phytoactinopolyspora mesophila</name>
    <dbReference type="NCBI Taxonomy" id="2650750"/>
    <lineage>
        <taxon>Bacteria</taxon>
        <taxon>Bacillati</taxon>
        <taxon>Actinomycetota</taxon>
        <taxon>Actinomycetes</taxon>
        <taxon>Jiangellales</taxon>
        <taxon>Jiangellaceae</taxon>
        <taxon>Phytoactinopolyspora</taxon>
    </lineage>
</organism>